<dbReference type="SMART" id="SM00321">
    <property type="entry name" value="WSC"/>
    <property type="match status" value="3"/>
</dbReference>
<feature type="domain" description="WSC" evidence="1">
    <location>
        <begin position="355"/>
        <end position="448"/>
    </location>
</feature>
<name>A0A6A6HKK1_VIRVR</name>
<dbReference type="PROSITE" id="PS51212">
    <property type="entry name" value="WSC"/>
    <property type="match status" value="3"/>
</dbReference>
<feature type="domain" description="WSC" evidence="1">
    <location>
        <begin position="478"/>
        <end position="575"/>
    </location>
</feature>
<feature type="domain" description="WSC" evidence="1">
    <location>
        <begin position="588"/>
        <end position="687"/>
    </location>
</feature>
<protein>
    <submittedName>
        <fullName evidence="2">WSC-domain-containing protein</fullName>
    </submittedName>
</protein>
<evidence type="ECO:0000313" key="3">
    <source>
        <dbReference type="Proteomes" id="UP000800092"/>
    </source>
</evidence>
<dbReference type="OrthoDB" id="74764at2759"/>
<dbReference type="Pfam" id="PF09362">
    <property type="entry name" value="DUF1996"/>
    <property type="match status" value="1"/>
</dbReference>
<dbReference type="InterPro" id="IPR018535">
    <property type="entry name" value="DUF1996"/>
</dbReference>
<accession>A0A6A6HKK1</accession>
<keyword evidence="3" id="KW-1185">Reference proteome</keyword>
<gene>
    <name evidence="2" type="ORF">EV356DRAFT_460675</name>
</gene>
<dbReference type="Proteomes" id="UP000800092">
    <property type="component" value="Unassembled WGS sequence"/>
</dbReference>
<dbReference type="Pfam" id="PF01822">
    <property type="entry name" value="WSC"/>
    <property type="match status" value="3"/>
</dbReference>
<dbReference type="EMBL" id="ML991775">
    <property type="protein sequence ID" value="KAF2238665.1"/>
    <property type="molecule type" value="Genomic_DNA"/>
</dbReference>
<organism evidence="2 3">
    <name type="scientific">Viridothelium virens</name>
    <name type="common">Speckled blister lichen</name>
    <name type="synonym">Trypethelium virens</name>
    <dbReference type="NCBI Taxonomy" id="1048519"/>
    <lineage>
        <taxon>Eukaryota</taxon>
        <taxon>Fungi</taxon>
        <taxon>Dikarya</taxon>
        <taxon>Ascomycota</taxon>
        <taxon>Pezizomycotina</taxon>
        <taxon>Dothideomycetes</taxon>
        <taxon>Dothideomycetes incertae sedis</taxon>
        <taxon>Trypetheliales</taxon>
        <taxon>Trypetheliaceae</taxon>
        <taxon>Viridothelium</taxon>
    </lineage>
</organism>
<evidence type="ECO:0000313" key="2">
    <source>
        <dbReference type="EMBL" id="KAF2238665.1"/>
    </source>
</evidence>
<proteinExistence type="predicted"/>
<reference evidence="2" key="1">
    <citation type="journal article" date="2020" name="Stud. Mycol.">
        <title>101 Dothideomycetes genomes: a test case for predicting lifestyles and emergence of pathogens.</title>
        <authorList>
            <person name="Haridas S."/>
            <person name="Albert R."/>
            <person name="Binder M."/>
            <person name="Bloem J."/>
            <person name="Labutti K."/>
            <person name="Salamov A."/>
            <person name="Andreopoulos B."/>
            <person name="Baker S."/>
            <person name="Barry K."/>
            <person name="Bills G."/>
            <person name="Bluhm B."/>
            <person name="Cannon C."/>
            <person name="Castanera R."/>
            <person name="Culley D."/>
            <person name="Daum C."/>
            <person name="Ezra D."/>
            <person name="Gonzalez J."/>
            <person name="Henrissat B."/>
            <person name="Kuo A."/>
            <person name="Liang C."/>
            <person name="Lipzen A."/>
            <person name="Lutzoni F."/>
            <person name="Magnuson J."/>
            <person name="Mondo S."/>
            <person name="Nolan M."/>
            <person name="Ohm R."/>
            <person name="Pangilinan J."/>
            <person name="Park H.-J."/>
            <person name="Ramirez L."/>
            <person name="Alfaro M."/>
            <person name="Sun H."/>
            <person name="Tritt A."/>
            <person name="Yoshinaga Y."/>
            <person name="Zwiers L.-H."/>
            <person name="Turgeon B."/>
            <person name="Goodwin S."/>
            <person name="Spatafora J."/>
            <person name="Crous P."/>
            <person name="Grigoriev I."/>
        </authorList>
    </citation>
    <scope>NUCLEOTIDE SEQUENCE</scope>
    <source>
        <strain evidence="2">Tuck. ex Michener</strain>
    </source>
</reference>
<dbReference type="InterPro" id="IPR002889">
    <property type="entry name" value="WSC_carb-bd"/>
</dbReference>
<dbReference type="PANTHER" id="PTHR43662:SF3">
    <property type="entry name" value="DOMAIN PROTEIN, PUTATIVE (AFU_ORTHOLOGUE AFUA_6G11970)-RELATED"/>
    <property type="match status" value="1"/>
</dbReference>
<sequence length="689" mass="73148">MNCAKVQVGRIDPLVSPNVVSAHAHTIVGAANIGVYATNATLFNSSCTSCEIQDDKSAYWSPQLYFHHMNGSFEEVPHEGSVIYYLGRGRDKANIQPFPPGFKMLSGSSSARSYDNTTMTYGTAQYPPRPIADRVSFNCLADGPPLAEQPYMFDTNCANGLRAQIHFQSCWNGIDLYKSDNSHVAYLSSIDDGICPPGYPVLLVHLFMETLYSVTSIDTSDGGQFIFSMGDPTGYGFHADFQNGWNQTVQAEAVYNCANPDNDGQISACQVLQNSQTNAYQEICPERPNEIEEPVEGMLAKLPGCINITPGPAAALSSDMNCPASVVQPYIIPTADTTPVVTASPSPGTGFGLSGWDYVGCANDTAGSVRTLNAKRTTDPSMTTEFCQNYCQSAGYKYAGTEFGDECYCDNFINPSAVLHQTMCYYACAGNTTQDCGGADRISLYNNTLFNPTDVNTALPTAGGGGISNPTVAAAPLASNYVGCASDLVSGSRTLANASFSASNMTIETCATFCTVTNYYGLYGLEYSGECYCGDALLNGGAYLPASDTSCDLRCNGNDVEVCGGTGRLSVYSNTAYVAPHIVNNVGKYVTKGCLTDPNNGKGRALAGNRTVSSGLTVESCVKFCLGRSYKYAGVEYGDECYCDNEIQSASGAVSTTCPSLASLMSCAGSRSEYCGAGSLLNIYYSSNP</sequence>
<dbReference type="AlphaFoldDB" id="A0A6A6HKK1"/>
<dbReference type="PANTHER" id="PTHR43662">
    <property type="match status" value="1"/>
</dbReference>
<evidence type="ECO:0000259" key="1">
    <source>
        <dbReference type="PROSITE" id="PS51212"/>
    </source>
</evidence>